<proteinExistence type="predicted"/>
<evidence type="ECO:0000313" key="3">
    <source>
        <dbReference type="Proteomes" id="UP001195769"/>
    </source>
</evidence>
<dbReference type="EMBL" id="JABBWK010000107">
    <property type="protein sequence ID" value="KAG1893150.1"/>
    <property type="molecule type" value="Genomic_DNA"/>
</dbReference>
<dbReference type="Proteomes" id="UP001195769">
    <property type="component" value="Unassembled WGS sequence"/>
</dbReference>
<name>A0AAD4DSL0_9AGAM</name>
<feature type="region of interest" description="Disordered" evidence="1">
    <location>
        <begin position="147"/>
        <end position="173"/>
    </location>
</feature>
<accession>A0AAD4DSL0</accession>
<sequence>MPRIGEAGVCIQEVVVHKHSIPSSDKVDVEIVHDGQVSGQVSKISGASMSCRCLSSHAVDNELCGLVDTNGIYIKGYDSHAGKGNCIIFIEKNIPFKTDKVGQYSDCEIQHDIHAACVYCVDEVYPIINSTPMMIQYREVENNLKKNSPAQTATQSDHQTADSVATMQNRKSAPSRRCTPVLFFHKKKATVGSHQSNKVLAKLKGWKRLTDNRKNDIDHFKNVTSLGLGLTMLGREKAFA</sequence>
<evidence type="ECO:0000256" key="1">
    <source>
        <dbReference type="SAM" id="MobiDB-lite"/>
    </source>
</evidence>
<comment type="caution">
    <text evidence="2">The sequence shown here is derived from an EMBL/GenBank/DDBJ whole genome shotgun (WGS) entry which is preliminary data.</text>
</comment>
<keyword evidence="3" id="KW-1185">Reference proteome</keyword>
<dbReference type="AlphaFoldDB" id="A0AAD4DSL0"/>
<gene>
    <name evidence="2" type="ORF">F5891DRAFT_986144</name>
</gene>
<dbReference type="GeneID" id="64672000"/>
<organism evidence="2 3">
    <name type="scientific">Suillus fuscotomentosus</name>
    <dbReference type="NCBI Taxonomy" id="1912939"/>
    <lineage>
        <taxon>Eukaryota</taxon>
        <taxon>Fungi</taxon>
        <taxon>Dikarya</taxon>
        <taxon>Basidiomycota</taxon>
        <taxon>Agaricomycotina</taxon>
        <taxon>Agaricomycetes</taxon>
        <taxon>Agaricomycetidae</taxon>
        <taxon>Boletales</taxon>
        <taxon>Suillineae</taxon>
        <taxon>Suillaceae</taxon>
        <taxon>Suillus</taxon>
    </lineage>
</organism>
<feature type="compositionally biased region" description="Polar residues" evidence="1">
    <location>
        <begin position="147"/>
        <end position="172"/>
    </location>
</feature>
<dbReference type="RefSeq" id="XP_041218726.1">
    <property type="nucleotide sequence ID" value="XM_041377702.1"/>
</dbReference>
<reference evidence="2" key="1">
    <citation type="journal article" date="2020" name="New Phytol.">
        <title>Comparative genomics reveals dynamic genome evolution in host specialist ectomycorrhizal fungi.</title>
        <authorList>
            <person name="Lofgren L.A."/>
            <person name="Nguyen N.H."/>
            <person name="Vilgalys R."/>
            <person name="Ruytinx J."/>
            <person name="Liao H.L."/>
            <person name="Branco S."/>
            <person name="Kuo A."/>
            <person name="LaButti K."/>
            <person name="Lipzen A."/>
            <person name="Andreopoulos W."/>
            <person name="Pangilinan J."/>
            <person name="Riley R."/>
            <person name="Hundley H."/>
            <person name="Na H."/>
            <person name="Barry K."/>
            <person name="Grigoriev I.V."/>
            <person name="Stajich J.E."/>
            <person name="Kennedy P.G."/>
        </authorList>
    </citation>
    <scope>NUCLEOTIDE SEQUENCE</scope>
    <source>
        <strain evidence="2">FC203</strain>
    </source>
</reference>
<evidence type="ECO:0000313" key="2">
    <source>
        <dbReference type="EMBL" id="KAG1893150.1"/>
    </source>
</evidence>
<protein>
    <submittedName>
        <fullName evidence="2">Uncharacterized protein</fullName>
    </submittedName>
</protein>